<evidence type="ECO:0000256" key="2">
    <source>
        <dbReference type="SAM" id="Phobius"/>
    </source>
</evidence>
<feature type="transmembrane region" description="Helical" evidence="2">
    <location>
        <begin position="69"/>
        <end position="89"/>
    </location>
</feature>
<organism evidence="3 4">
    <name type="scientific">Virgisporangium ochraceum</name>
    <dbReference type="NCBI Taxonomy" id="65505"/>
    <lineage>
        <taxon>Bacteria</taxon>
        <taxon>Bacillati</taxon>
        <taxon>Actinomycetota</taxon>
        <taxon>Actinomycetes</taxon>
        <taxon>Micromonosporales</taxon>
        <taxon>Micromonosporaceae</taxon>
        <taxon>Virgisporangium</taxon>
    </lineage>
</organism>
<dbReference type="Proteomes" id="UP000635606">
    <property type="component" value="Unassembled WGS sequence"/>
</dbReference>
<proteinExistence type="predicted"/>
<feature type="transmembrane region" description="Helical" evidence="2">
    <location>
        <begin position="95"/>
        <end position="116"/>
    </location>
</feature>
<feature type="region of interest" description="Disordered" evidence="1">
    <location>
        <begin position="1"/>
        <end position="23"/>
    </location>
</feature>
<feature type="transmembrane region" description="Helical" evidence="2">
    <location>
        <begin position="123"/>
        <end position="145"/>
    </location>
</feature>
<sequence length="149" mass="15680">MQHAEQDEPEHGGGNGRVDGEGQRAGRRQAERRYLHGVPQGLALLLTLAVEVPLYVAALVSLRLVPVRRALLVAVAANLVTHPALWWALGDHPSLGALVLAEVVVWLAEALLLWLAVRRAVRVLLVVAAGANAASILAGALIAVLRGAA</sequence>
<accession>A0A8J3ZTR3</accession>
<keyword evidence="2" id="KW-0812">Transmembrane</keyword>
<feature type="compositionally biased region" description="Basic and acidic residues" evidence="1">
    <location>
        <begin position="1"/>
        <end position="11"/>
    </location>
</feature>
<dbReference type="AlphaFoldDB" id="A0A8J3ZTR3"/>
<evidence type="ECO:0000313" key="4">
    <source>
        <dbReference type="Proteomes" id="UP000635606"/>
    </source>
</evidence>
<evidence type="ECO:0000256" key="1">
    <source>
        <dbReference type="SAM" id="MobiDB-lite"/>
    </source>
</evidence>
<name>A0A8J3ZTR3_9ACTN</name>
<keyword evidence="4" id="KW-1185">Reference proteome</keyword>
<comment type="caution">
    <text evidence="3">The sequence shown here is derived from an EMBL/GenBank/DDBJ whole genome shotgun (WGS) entry which is preliminary data.</text>
</comment>
<evidence type="ECO:0000313" key="3">
    <source>
        <dbReference type="EMBL" id="GIJ68913.1"/>
    </source>
</evidence>
<dbReference type="EMBL" id="BOPH01000053">
    <property type="protein sequence ID" value="GIJ68913.1"/>
    <property type="molecule type" value="Genomic_DNA"/>
</dbReference>
<feature type="transmembrane region" description="Helical" evidence="2">
    <location>
        <begin position="42"/>
        <end position="62"/>
    </location>
</feature>
<keyword evidence="2" id="KW-1133">Transmembrane helix</keyword>
<protein>
    <submittedName>
        <fullName evidence="3">Uncharacterized protein</fullName>
    </submittedName>
</protein>
<gene>
    <name evidence="3" type="ORF">Voc01_038300</name>
</gene>
<reference evidence="3" key="1">
    <citation type="submission" date="2021-01" db="EMBL/GenBank/DDBJ databases">
        <title>Whole genome shotgun sequence of Virgisporangium ochraceum NBRC 16418.</title>
        <authorList>
            <person name="Komaki H."/>
            <person name="Tamura T."/>
        </authorList>
    </citation>
    <scope>NUCLEOTIDE SEQUENCE</scope>
    <source>
        <strain evidence="3">NBRC 16418</strain>
    </source>
</reference>
<keyword evidence="2" id="KW-0472">Membrane</keyword>